<name>A0A1D6L696_MAIZE</name>
<organism evidence="1">
    <name type="scientific">Zea mays</name>
    <name type="common">Maize</name>
    <dbReference type="NCBI Taxonomy" id="4577"/>
    <lineage>
        <taxon>Eukaryota</taxon>
        <taxon>Viridiplantae</taxon>
        <taxon>Streptophyta</taxon>
        <taxon>Embryophyta</taxon>
        <taxon>Tracheophyta</taxon>
        <taxon>Spermatophyta</taxon>
        <taxon>Magnoliopsida</taxon>
        <taxon>Liliopsida</taxon>
        <taxon>Poales</taxon>
        <taxon>Poaceae</taxon>
        <taxon>PACMAD clade</taxon>
        <taxon>Panicoideae</taxon>
        <taxon>Andropogonodae</taxon>
        <taxon>Andropogoneae</taxon>
        <taxon>Tripsacinae</taxon>
        <taxon>Zea</taxon>
    </lineage>
</organism>
<reference evidence="1" key="1">
    <citation type="submission" date="2015-12" db="EMBL/GenBank/DDBJ databases">
        <title>Update maize B73 reference genome by single molecule sequencing technologies.</title>
        <authorList>
            <consortium name="Maize Genome Sequencing Project"/>
            <person name="Ware D."/>
        </authorList>
    </citation>
    <scope>NUCLEOTIDE SEQUENCE [LARGE SCALE GENOMIC DNA]</scope>
    <source>
        <tissue evidence="1">Seedling</tissue>
    </source>
</reference>
<protein>
    <submittedName>
        <fullName evidence="1">Oxysterol-binding protein-related protein 3B</fullName>
    </submittedName>
</protein>
<evidence type="ECO:0000313" key="1">
    <source>
        <dbReference type="EMBL" id="ONM09825.1"/>
    </source>
</evidence>
<gene>
    <name evidence="1" type="ORF">ZEAMMB73_Zm00001d034225</name>
</gene>
<dbReference type="AlphaFoldDB" id="A0A1D6L696"/>
<accession>A0A1D6L696</accession>
<sequence length="79" mass="8828">MEQVHPHCLTARSGHDLVLYLPYFLHLSLLHILISFVTLGQSCMLSLYSSIYVLDLCMICATFFALGHNIALRKVGCSS</sequence>
<proteinExistence type="predicted"/>
<dbReference type="EMBL" id="CM007647">
    <property type="protein sequence ID" value="ONM09825.1"/>
    <property type="molecule type" value="Genomic_DNA"/>
</dbReference>